<dbReference type="PANTHER" id="PTHR43584:SF8">
    <property type="entry name" value="N-ACETYLMURAMATE ALPHA-1-PHOSPHATE URIDYLYLTRANSFERASE"/>
    <property type="match status" value="1"/>
</dbReference>
<evidence type="ECO:0000313" key="6">
    <source>
        <dbReference type="Proteomes" id="UP000034913"/>
    </source>
</evidence>
<dbReference type="PANTHER" id="PTHR43584">
    <property type="entry name" value="NUCLEOTIDYL TRANSFERASE"/>
    <property type="match status" value="1"/>
</dbReference>
<evidence type="ECO:0000256" key="4">
    <source>
        <dbReference type="ARBA" id="ARBA00023315"/>
    </source>
</evidence>
<proteinExistence type="inferred from homology"/>
<evidence type="ECO:0000256" key="1">
    <source>
        <dbReference type="ARBA" id="ARBA00007707"/>
    </source>
</evidence>
<dbReference type="AlphaFoldDB" id="A0A0G1X558"/>
<comment type="similarity">
    <text evidence="2">In the N-terminal section; belongs to the N-acetylglucosamine-1-phosphate uridyltransferase family.</text>
</comment>
<organism evidence="5 6">
    <name type="scientific">candidate division Kazan bacterium GW2011_GWB1_52_7</name>
    <dbReference type="NCBI Taxonomy" id="1620414"/>
    <lineage>
        <taxon>Bacteria</taxon>
        <taxon>Bacteria division Kazan-3B-28</taxon>
    </lineage>
</organism>
<protein>
    <submittedName>
        <fullName evidence="5">Transferase hexapeptide repeat containing protein</fullName>
    </submittedName>
</protein>
<dbReference type="GO" id="GO:0016779">
    <property type="term" value="F:nucleotidyltransferase activity"/>
    <property type="evidence" value="ECO:0007669"/>
    <property type="project" value="UniProtKB-ARBA"/>
</dbReference>
<keyword evidence="4" id="KW-0012">Acyltransferase</keyword>
<dbReference type="InterPro" id="IPR050065">
    <property type="entry name" value="GlmU-like"/>
</dbReference>
<comment type="similarity">
    <text evidence="1">In the C-terminal section; belongs to the transferase hexapeptide repeat family.</text>
</comment>
<evidence type="ECO:0000256" key="3">
    <source>
        <dbReference type="ARBA" id="ARBA00022679"/>
    </source>
</evidence>
<evidence type="ECO:0000256" key="2">
    <source>
        <dbReference type="ARBA" id="ARBA00007947"/>
    </source>
</evidence>
<dbReference type="Pfam" id="PF00132">
    <property type="entry name" value="Hexapep"/>
    <property type="match status" value="2"/>
</dbReference>
<keyword evidence="3 5" id="KW-0808">Transferase</keyword>
<reference evidence="5 6" key="1">
    <citation type="journal article" date="2015" name="Nature">
        <title>rRNA introns, odd ribosomes, and small enigmatic genomes across a large radiation of phyla.</title>
        <authorList>
            <person name="Brown C.T."/>
            <person name="Hug L.A."/>
            <person name="Thomas B.C."/>
            <person name="Sharon I."/>
            <person name="Castelle C.J."/>
            <person name="Singh A."/>
            <person name="Wilkins M.J."/>
            <person name="Williams K.H."/>
            <person name="Banfield J.F."/>
        </authorList>
    </citation>
    <scope>NUCLEOTIDE SEQUENCE [LARGE SCALE GENOMIC DNA]</scope>
</reference>
<comment type="caution">
    <text evidence="5">The sequence shown here is derived from an EMBL/GenBank/DDBJ whole genome shotgun (WGS) entry which is preliminary data.</text>
</comment>
<name>A0A0G1X558_UNCK3</name>
<dbReference type="GO" id="GO:0016746">
    <property type="term" value="F:acyltransferase activity"/>
    <property type="evidence" value="ECO:0007669"/>
    <property type="project" value="UniProtKB-KW"/>
</dbReference>
<evidence type="ECO:0000313" key="5">
    <source>
        <dbReference type="EMBL" id="KKW26273.1"/>
    </source>
</evidence>
<dbReference type="EMBL" id="LCRB01000013">
    <property type="protein sequence ID" value="KKW26273.1"/>
    <property type="molecule type" value="Genomic_DNA"/>
</dbReference>
<dbReference type="SUPFAM" id="SSF51161">
    <property type="entry name" value="Trimeric LpxA-like enzymes"/>
    <property type="match status" value="1"/>
</dbReference>
<dbReference type="InterPro" id="IPR001451">
    <property type="entry name" value="Hexapep"/>
</dbReference>
<gene>
    <name evidence="5" type="ORF">VF00_C0013G0010</name>
</gene>
<sequence>MKLPPFYEFFNLIGIPYPDLFLLKEPVWEAVTRLPAYVKILFADGEVEMPSLAERANYRNDWVYLSERVSIGKGTLLYPFSYIGNDVVVGRNCVIGQGAVLKGPLILCDNCVVGPHSEVGKSFFFPGAKAAHQNFVGESLVGWGVNLTANWKLDGSKISVWIDEEKISTGLTYLGAVIGDGTSIGGGVSLNPGAILGKYCRVGPNVAVPNRYYHGGTCFKSPLSEIKT</sequence>
<dbReference type="Gene3D" id="2.160.10.10">
    <property type="entry name" value="Hexapeptide repeat proteins"/>
    <property type="match status" value="1"/>
</dbReference>
<dbReference type="Proteomes" id="UP000034913">
    <property type="component" value="Unassembled WGS sequence"/>
</dbReference>
<accession>A0A0G1X558</accession>
<dbReference type="InterPro" id="IPR011004">
    <property type="entry name" value="Trimer_LpxA-like_sf"/>
</dbReference>